<organism evidence="7 8">
    <name type="scientific">Trema orientale</name>
    <name type="common">Charcoal tree</name>
    <name type="synonym">Celtis orientalis</name>
    <dbReference type="NCBI Taxonomy" id="63057"/>
    <lineage>
        <taxon>Eukaryota</taxon>
        <taxon>Viridiplantae</taxon>
        <taxon>Streptophyta</taxon>
        <taxon>Embryophyta</taxon>
        <taxon>Tracheophyta</taxon>
        <taxon>Spermatophyta</taxon>
        <taxon>Magnoliopsida</taxon>
        <taxon>eudicotyledons</taxon>
        <taxon>Gunneridae</taxon>
        <taxon>Pentapetalae</taxon>
        <taxon>rosids</taxon>
        <taxon>fabids</taxon>
        <taxon>Rosales</taxon>
        <taxon>Cannabaceae</taxon>
        <taxon>Trema</taxon>
    </lineage>
</organism>
<dbReference type="EMBL" id="JXTC01000060">
    <property type="protein sequence ID" value="PON93195.1"/>
    <property type="molecule type" value="Genomic_DNA"/>
</dbReference>
<feature type="compositionally biased region" description="Basic and acidic residues" evidence="5">
    <location>
        <begin position="1122"/>
        <end position="1133"/>
    </location>
</feature>
<feature type="compositionally biased region" description="Polar residues" evidence="5">
    <location>
        <begin position="771"/>
        <end position="782"/>
    </location>
</feature>
<evidence type="ECO:0000256" key="1">
    <source>
        <dbReference type="ARBA" id="ARBA00004123"/>
    </source>
</evidence>
<evidence type="ECO:0000256" key="3">
    <source>
        <dbReference type="ARBA" id="ARBA00022664"/>
    </source>
</evidence>
<feature type="compositionally biased region" description="Acidic residues" evidence="5">
    <location>
        <begin position="74"/>
        <end position="100"/>
    </location>
</feature>
<dbReference type="AlphaFoldDB" id="A0A2P5F5Y3"/>
<evidence type="ECO:0000256" key="5">
    <source>
        <dbReference type="SAM" id="MobiDB-lite"/>
    </source>
</evidence>
<dbReference type="InterPro" id="IPR007854">
    <property type="entry name" value="Fip1_dom"/>
</dbReference>
<dbReference type="GO" id="GO:0006397">
    <property type="term" value="P:mRNA processing"/>
    <property type="evidence" value="ECO:0007669"/>
    <property type="project" value="UniProtKB-KW"/>
</dbReference>
<feature type="region of interest" description="Disordered" evidence="5">
    <location>
        <begin position="377"/>
        <end position="427"/>
    </location>
</feature>
<dbReference type="PANTHER" id="PTHR36884">
    <property type="entry name" value="FIP1[III]-LIKE PROTEIN"/>
    <property type="match status" value="1"/>
</dbReference>
<comment type="similarity">
    <text evidence="2">Belongs to the FIP1 family.</text>
</comment>
<evidence type="ECO:0000256" key="2">
    <source>
        <dbReference type="ARBA" id="ARBA00007459"/>
    </source>
</evidence>
<dbReference type="InParanoid" id="A0A2P5F5Y3"/>
<evidence type="ECO:0000313" key="7">
    <source>
        <dbReference type="EMBL" id="PON93195.1"/>
    </source>
</evidence>
<dbReference type="InterPro" id="IPR044976">
    <property type="entry name" value="FIPS5/FIPS3-like"/>
</dbReference>
<dbReference type="STRING" id="63057.A0A2P5F5Y3"/>
<dbReference type="FunCoup" id="A0A2P5F5Y3">
    <property type="interactions" value="320"/>
</dbReference>
<keyword evidence="4" id="KW-0539">Nucleus</keyword>
<dbReference type="Proteomes" id="UP000237000">
    <property type="component" value="Unassembled WGS sequence"/>
</dbReference>
<evidence type="ECO:0000313" key="8">
    <source>
        <dbReference type="Proteomes" id="UP000237000"/>
    </source>
</evidence>
<sequence>MECFEDDFGDLYADVEVQASSAINGVQDFARFYTEPEEDNNDNNDNNNSYNNKMNAKLGSEDGFDSGPNKPDSSGEEEAIDDTDGSDSEDDLNILLNDEDCNSKKFPGASRESAKSDEDCKNEEGEDGLVASKDFKYVRTQGSAIPSGMKASGSNPILVRHDWNHSVRGQYKGPNSGQVAVVGATPNFVMTHSRGFSLPWYRSIFDVNIDTFEEKPWRYPGVDITDFFNFGFSEESWKRYCNSLEHFRRSAFMQLGNPNHVPPSQACEAGPKHDERVEETMVDNISQPKGRAIQVEDGIGERQPSVDVWRPRTQDSDVVIQITLEDSSDNGDKLDHIVNTVPETSYDREFNETDNTHFPHCNGDNGDEFSVRSLEENDNTVDSTRCSAKTTTYNPVTNDPDDTGKNQSPGIYGNHHKESHTLSPDGTVESFETVNETREGVGFNACCEDQCTMEPELSLGEEGQLSLNSSCFESDSEASGESNYLNPGKVTCSISRLSGNTGAELCESLTSYQKNLKGNDAKIKPVDSRDYSKCKIPVQEEQKHHLGRSDSGRWKEKMEPVCFGSEEDLAYCEDSKLSHCFAGRKLSKNNIHTVRKKYRKVTEDFYEERDPYFRKSWKKRDYLCGDQKRDGFWCQRDSYNRDMNPLAYRESGQFGSRSKMKINKVHFRKSTNHGRQFHYHKLDSDFVQERYARPVSLVDQNSDTLDEDYERLLPKCWKEMKKLGRNRHEDAFPFESEGSWSRKTENEYWRNTNVHNSHQSYRESDGGRWTDSVSPKNGSSHSRFLGNDRRQALESKEKGWFDSCNNWDEFEHIYKFPDDQVHLRRKRRCGWKSDVLQWTEEELTVGHQNEKLNAKKSSSFYKKGGRHGIHHSTRGSLHDAMYIDNMQSDHHGYNMRRDGNNAQFIYGSHKTNRAKNEQIFLRCRDSVDLIVGKGKVKLGKLGLNPCTTVLVCMSAPFELSKIYTSFIKPTGFSLSCNPSWFELEITLSGRRQMDRNLSCVGGGLEGTDLDVGQEPNTLVDFKVSPRCKVIHSNLPKGGGKPDNEKFHDQFPAAVRNENLDIEDGQIITEEPYKHASAAHVHKREKRKLRDDFASHGSMTSAEYDNQRILETIAKMEKRRERFKEPVSLKREQDNSQEPDIVPIIVDMPEIKQRRPTRKRQWCAEQVS</sequence>
<dbReference type="Pfam" id="PF05182">
    <property type="entry name" value="Fip1"/>
    <property type="match status" value="1"/>
</dbReference>
<feature type="compositionally biased region" description="Polar residues" evidence="5">
    <location>
        <begin position="380"/>
        <end position="397"/>
    </location>
</feature>
<feature type="region of interest" description="Disordered" evidence="5">
    <location>
        <begin position="1122"/>
        <end position="1167"/>
    </location>
</feature>
<evidence type="ECO:0000259" key="6">
    <source>
        <dbReference type="Pfam" id="PF05182"/>
    </source>
</evidence>
<comment type="caution">
    <text evidence="7">The sequence shown here is derived from an EMBL/GenBank/DDBJ whole genome shotgun (WGS) entry which is preliminary data.</text>
</comment>
<feature type="region of interest" description="Disordered" evidence="5">
    <location>
        <begin position="31"/>
        <end position="125"/>
    </location>
</feature>
<feature type="region of interest" description="Disordered" evidence="5">
    <location>
        <begin position="757"/>
        <end position="786"/>
    </location>
</feature>
<keyword evidence="8" id="KW-1185">Reference proteome</keyword>
<dbReference type="GO" id="GO:0005634">
    <property type="term" value="C:nucleus"/>
    <property type="evidence" value="ECO:0007669"/>
    <property type="project" value="UniProtKB-SubCell"/>
</dbReference>
<evidence type="ECO:0000256" key="4">
    <source>
        <dbReference type="ARBA" id="ARBA00023242"/>
    </source>
</evidence>
<keyword evidence="3" id="KW-0507">mRNA processing</keyword>
<accession>A0A2P5F5Y3</accession>
<feature type="domain" description="Pre-mRNA polyadenylation factor Fip1" evidence="6">
    <location>
        <begin position="206"/>
        <end position="248"/>
    </location>
</feature>
<proteinExistence type="inferred from homology"/>
<gene>
    <name evidence="7" type="ORF">TorRG33x02_111010</name>
</gene>
<dbReference type="OrthoDB" id="1917198at2759"/>
<reference evidence="8" key="1">
    <citation type="submission" date="2016-06" db="EMBL/GenBank/DDBJ databases">
        <title>Parallel loss of symbiosis genes in relatives of nitrogen-fixing non-legume Parasponia.</title>
        <authorList>
            <person name="Van Velzen R."/>
            <person name="Holmer R."/>
            <person name="Bu F."/>
            <person name="Rutten L."/>
            <person name="Van Zeijl A."/>
            <person name="Liu W."/>
            <person name="Santuari L."/>
            <person name="Cao Q."/>
            <person name="Sharma T."/>
            <person name="Shen D."/>
            <person name="Roswanjaya Y."/>
            <person name="Wardhani T."/>
            <person name="Kalhor M.S."/>
            <person name="Jansen J."/>
            <person name="Van den Hoogen J."/>
            <person name="Gungor B."/>
            <person name="Hartog M."/>
            <person name="Hontelez J."/>
            <person name="Verver J."/>
            <person name="Yang W.-C."/>
            <person name="Schijlen E."/>
            <person name="Repin R."/>
            <person name="Schilthuizen M."/>
            <person name="Schranz E."/>
            <person name="Heidstra R."/>
            <person name="Miyata K."/>
            <person name="Fedorova E."/>
            <person name="Kohlen W."/>
            <person name="Bisseling T."/>
            <person name="Smit S."/>
            <person name="Geurts R."/>
        </authorList>
    </citation>
    <scope>NUCLEOTIDE SEQUENCE [LARGE SCALE GENOMIC DNA]</scope>
    <source>
        <strain evidence="8">cv. RG33-2</strain>
    </source>
</reference>
<feature type="compositionally biased region" description="Basic and acidic residues" evidence="5">
    <location>
        <begin position="112"/>
        <end position="123"/>
    </location>
</feature>
<dbReference type="PANTHER" id="PTHR36884:SF4">
    <property type="entry name" value="FIP1[III]-LIKE PROTEIN"/>
    <property type="match status" value="1"/>
</dbReference>
<comment type="subcellular location">
    <subcellularLocation>
        <location evidence="1">Nucleus</location>
    </subcellularLocation>
</comment>
<name>A0A2P5F5Y3_TREOI</name>
<feature type="compositionally biased region" description="Low complexity" evidence="5">
    <location>
        <begin position="43"/>
        <end position="52"/>
    </location>
</feature>
<protein>
    <submittedName>
        <fullName evidence="7">Pre-mRNA polyadenylation factor Fip</fullName>
    </submittedName>
</protein>